<dbReference type="RefSeq" id="WP_047241143.1">
    <property type="nucleotide sequence ID" value="NZ_CP011541.1"/>
</dbReference>
<dbReference type="Gene3D" id="3.10.180.10">
    <property type="entry name" value="2,3-Dihydroxybiphenyl 1,2-Dioxygenase, domain 1"/>
    <property type="match status" value="1"/>
</dbReference>
<feature type="domain" description="VOC" evidence="1">
    <location>
        <begin position="5"/>
        <end position="137"/>
    </location>
</feature>
<sequence length="142" mass="16067">MIFPEIDQDLAPELLVSDLSSSLNFWCVMCGFSVTYARHEVGFACISRGNAHIVLHELGEGRDFVTDTLEAPFGRGINFQVRVDDLEVPLASLRNINWPLFLEPEEKWYQVGSAAEVGVRQFLVKDPDGYLIRFQQPLGHRS</sequence>
<dbReference type="PROSITE" id="PS51819">
    <property type="entry name" value="VOC"/>
    <property type="match status" value="1"/>
</dbReference>
<dbReference type="InterPro" id="IPR037523">
    <property type="entry name" value="VOC_core"/>
</dbReference>
<dbReference type="AlphaFoldDB" id="A0A0G3GXM9"/>
<protein>
    <submittedName>
        <fullName evidence="2">Glyoxalase-like domain</fullName>
    </submittedName>
</protein>
<dbReference type="PATRIC" id="fig|1050174.4.peg.2480"/>
<proteinExistence type="predicted"/>
<accession>A0A0G3GXM9</accession>
<dbReference type="STRING" id="1050174.CEPID_12275"/>
<dbReference type="SUPFAM" id="SSF54593">
    <property type="entry name" value="Glyoxalase/Bleomycin resistance protein/Dihydroxybiphenyl dioxygenase"/>
    <property type="match status" value="1"/>
</dbReference>
<keyword evidence="3" id="KW-1185">Reference proteome</keyword>
<gene>
    <name evidence="2" type="ORF">CEPID_12275</name>
</gene>
<dbReference type="Proteomes" id="UP000035368">
    <property type="component" value="Chromosome"/>
</dbReference>
<dbReference type="InterPro" id="IPR029068">
    <property type="entry name" value="Glyas_Bleomycin-R_OHBP_Dase"/>
</dbReference>
<reference evidence="2 3" key="1">
    <citation type="submission" date="2015-05" db="EMBL/GenBank/DDBJ databases">
        <title>Complete genome sequence of Corynebacterium epidermidicanis DSM 45586, isolated from the skin of a dog suffering from pruritus.</title>
        <authorList>
            <person name="Ruckert C."/>
            <person name="Albersmeier A."/>
            <person name="Winkler A."/>
            <person name="Tauch A."/>
        </authorList>
    </citation>
    <scope>NUCLEOTIDE SEQUENCE [LARGE SCALE GENOMIC DNA]</scope>
    <source>
        <strain evidence="2 3">DSM 45586</strain>
    </source>
</reference>
<evidence type="ECO:0000259" key="1">
    <source>
        <dbReference type="PROSITE" id="PS51819"/>
    </source>
</evidence>
<dbReference type="KEGG" id="cei:CEPID_12275"/>
<organism evidence="2 3">
    <name type="scientific">Corynebacterium epidermidicanis</name>
    <dbReference type="NCBI Taxonomy" id="1050174"/>
    <lineage>
        <taxon>Bacteria</taxon>
        <taxon>Bacillati</taxon>
        <taxon>Actinomycetota</taxon>
        <taxon>Actinomycetes</taxon>
        <taxon>Mycobacteriales</taxon>
        <taxon>Corynebacteriaceae</taxon>
        <taxon>Corynebacterium</taxon>
    </lineage>
</organism>
<dbReference type="OrthoDB" id="9798201at2"/>
<dbReference type="EMBL" id="CP011541">
    <property type="protein sequence ID" value="AKK04278.1"/>
    <property type="molecule type" value="Genomic_DNA"/>
</dbReference>
<evidence type="ECO:0000313" key="3">
    <source>
        <dbReference type="Proteomes" id="UP000035368"/>
    </source>
</evidence>
<evidence type="ECO:0000313" key="2">
    <source>
        <dbReference type="EMBL" id="AKK04278.1"/>
    </source>
</evidence>
<name>A0A0G3GXM9_9CORY</name>